<accession>A0ABQ6N5Z0</accession>
<dbReference type="PROSITE" id="PS00107">
    <property type="entry name" value="PROTEIN_KINASE_ATP"/>
    <property type="match status" value="1"/>
</dbReference>
<feature type="binding site" evidence="1">
    <location>
        <position position="82"/>
    </location>
    <ligand>
        <name>ATP</name>
        <dbReference type="ChEBI" id="CHEBI:30616"/>
    </ligand>
</feature>
<dbReference type="EMBL" id="BRYB01000944">
    <property type="protein sequence ID" value="GMI40604.1"/>
    <property type="molecule type" value="Genomic_DNA"/>
</dbReference>
<keyword evidence="1" id="KW-0547">Nucleotide-binding</keyword>
<dbReference type="Proteomes" id="UP001165060">
    <property type="component" value="Unassembled WGS sequence"/>
</dbReference>
<reference evidence="4 5" key="1">
    <citation type="journal article" date="2023" name="Commun. Biol.">
        <title>Genome analysis of Parmales, the sister group of diatoms, reveals the evolutionary specialization of diatoms from phago-mixotrophs to photoautotrophs.</title>
        <authorList>
            <person name="Ban H."/>
            <person name="Sato S."/>
            <person name="Yoshikawa S."/>
            <person name="Yamada K."/>
            <person name="Nakamura Y."/>
            <person name="Ichinomiya M."/>
            <person name="Sato N."/>
            <person name="Blanc-Mathieu R."/>
            <person name="Endo H."/>
            <person name="Kuwata A."/>
            <person name="Ogata H."/>
        </authorList>
    </citation>
    <scope>NUCLEOTIDE SEQUENCE [LARGE SCALE GENOMIC DNA]</scope>
</reference>
<organism evidence="4 5">
    <name type="scientific">Tetraparma gracilis</name>
    <dbReference type="NCBI Taxonomy" id="2962635"/>
    <lineage>
        <taxon>Eukaryota</taxon>
        <taxon>Sar</taxon>
        <taxon>Stramenopiles</taxon>
        <taxon>Ochrophyta</taxon>
        <taxon>Bolidophyceae</taxon>
        <taxon>Parmales</taxon>
        <taxon>Triparmaceae</taxon>
        <taxon>Tetraparma</taxon>
    </lineage>
</organism>
<evidence type="ECO:0000313" key="5">
    <source>
        <dbReference type="Proteomes" id="UP001165060"/>
    </source>
</evidence>
<feature type="coiled-coil region" evidence="2">
    <location>
        <begin position="3"/>
        <end position="30"/>
    </location>
</feature>
<name>A0ABQ6N5Z0_9STRA</name>
<evidence type="ECO:0000256" key="2">
    <source>
        <dbReference type="SAM" id="Coils"/>
    </source>
</evidence>
<dbReference type="InterPro" id="IPR051681">
    <property type="entry name" value="Ser/Thr_Kinases-Pseudokinases"/>
</dbReference>
<dbReference type="PROSITE" id="PS50011">
    <property type="entry name" value="PROTEIN_KINASE_DOM"/>
    <property type="match status" value="1"/>
</dbReference>
<keyword evidence="1" id="KW-0067">ATP-binding</keyword>
<dbReference type="InterPro" id="IPR000719">
    <property type="entry name" value="Prot_kinase_dom"/>
</dbReference>
<dbReference type="InterPro" id="IPR001245">
    <property type="entry name" value="Ser-Thr/Tyr_kinase_cat_dom"/>
</dbReference>
<protein>
    <recommendedName>
        <fullName evidence="3">Protein kinase domain-containing protein</fullName>
    </recommendedName>
</protein>
<gene>
    <name evidence="4" type="ORF">TeGR_g4680</name>
</gene>
<dbReference type="Gene3D" id="3.30.200.20">
    <property type="entry name" value="Phosphorylase Kinase, domain 1"/>
    <property type="match status" value="1"/>
</dbReference>
<feature type="domain" description="Protein kinase" evidence="3">
    <location>
        <begin position="55"/>
        <end position="132"/>
    </location>
</feature>
<dbReference type="InterPro" id="IPR017441">
    <property type="entry name" value="Protein_kinase_ATP_BS"/>
</dbReference>
<dbReference type="Pfam" id="PF07714">
    <property type="entry name" value="PK_Tyr_Ser-Thr"/>
    <property type="match status" value="1"/>
</dbReference>
<dbReference type="PANTHER" id="PTHR44329">
    <property type="entry name" value="SERINE/THREONINE-PROTEIN KINASE TNNI3K-RELATED"/>
    <property type="match status" value="1"/>
</dbReference>
<feature type="non-terminal residue" evidence="4">
    <location>
        <position position="132"/>
    </location>
</feature>
<keyword evidence="5" id="KW-1185">Reference proteome</keyword>
<comment type="caution">
    <text evidence="4">The sequence shown here is derived from an EMBL/GenBank/DDBJ whole genome shotgun (WGS) entry which is preliminary data.</text>
</comment>
<evidence type="ECO:0000256" key="1">
    <source>
        <dbReference type="PROSITE-ProRule" id="PRU10141"/>
    </source>
</evidence>
<keyword evidence="2" id="KW-0175">Coiled coil</keyword>
<sequence length="132" mass="15233">MQKKALEAEKEELEEEVRLKKHSEEELKVMVSALEAVSKERQDELKEVMMESKELKIDKMLGKGGFGVVNLATYRGAKLAMKQLLTVNEENVLRFRHECFLMKNLSHPNVVKLVGVCWSEELFACCLEYVEN</sequence>
<dbReference type="InterPro" id="IPR011009">
    <property type="entry name" value="Kinase-like_dom_sf"/>
</dbReference>
<evidence type="ECO:0000313" key="4">
    <source>
        <dbReference type="EMBL" id="GMI40604.1"/>
    </source>
</evidence>
<evidence type="ECO:0000259" key="3">
    <source>
        <dbReference type="PROSITE" id="PS50011"/>
    </source>
</evidence>
<dbReference type="SUPFAM" id="SSF56112">
    <property type="entry name" value="Protein kinase-like (PK-like)"/>
    <property type="match status" value="1"/>
</dbReference>
<proteinExistence type="predicted"/>